<keyword evidence="2" id="KW-0328">Glycosyltransferase</keyword>
<comment type="similarity">
    <text evidence="1">Belongs to the glycosyltransferase 2 family.</text>
</comment>
<evidence type="ECO:0000256" key="1">
    <source>
        <dbReference type="ARBA" id="ARBA00006739"/>
    </source>
</evidence>
<dbReference type="KEGG" id="halh:HTSR_1449"/>
<evidence type="ECO:0000256" key="3">
    <source>
        <dbReference type="ARBA" id="ARBA00022679"/>
    </source>
</evidence>
<evidence type="ECO:0000313" key="5">
    <source>
        <dbReference type="EMBL" id="AOW80625.1"/>
    </source>
</evidence>
<evidence type="ECO:0000313" key="7">
    <source>
        <dbReference type="Proteomes" id="UP000185608"/>
    </source>
</evidence>
<dbReference type="CDD" id="cd00761">
    <property type="entry name" value="Glyco_tranf_GTA_type"/>
    <property type="match status" value="1"/>
</dbReference>
<accession>A0A1J1ACT4</accession>
<feature type="domain" description="Glycosyltransferase 2-like" evidence="4">
    <location>
        <begin position="4"/>
        <end position="129"/>
    </location>
</feature>
<dbReference type="SUPFAM" id="SSF53448">
    <property type="entry name" value="Nucleotide-diphospho-sugar transferases"/>
    <property type="match status" value="1"/>
</dbReference>
<dbReference type="RefSeq" id="WP_070365305.1">
    <property type="nucleotide sequence ID" value="NZ_CP016070.1"/>
</dbReference>
<evidence type="ECO:0000259" key="4">
    <source>
        <dbReference type="Pfam" id="PF00535"/>
    </source>
</evidence>
<dbReference type="EMBL" id="CP016804">
    <property type="protein sequence ID" value="APE95964.1"/>
    <property type="molecule type" value="Genomic_DNA"/>
</dbReference>
<evidence type="ECO:0000256" key="2">
    <source>
        <dbReference type="ARBA" id="ARBA00022676"/>
    </source>
</evidence>
<keyword evidence="8" id="KW-1185">Reference proteome</keyword>
<proteinExistence type="inferred from homology"/>
<dbReference type="Gene3D" id="3.90.550.10">
    <property type="entry name" value="Spore Coat Polysaccharide Biosynthesis Protein SpsA, Chain A"/>
    <property type="match status" value="1"/>
</dbReference>
<dbReference type="GO" id="GO:0016757">
    <property type="term" value="F:glycosyltransferase activity"/>
    <property type="evidence" value="ECO:0007669"/>
    <property type="project" value="UniProtKB-KW"/>
</dbReference>
<dbReference type="Pfam" id="PF00535">
    <property type="entry name" value="Glycos_transf_2"/>
    <property type="match status" value="1"/>
</dbReference>
<dbReference type="EMBL" id="CP016070">
    <property type="protein sequence ID" value="AOW80625.1"/>
    <property type="molecule type" value="Genomic_DNA"/>
</dbReference>
<evidence type="ECO:0000313" key="8">
    <source>
        <dbReference type="Proteomes" id="UP000186165"/>
    </source>
</evidence>
<dbReference type="GeneID" id="30418049"/>
<dbReference type="STRING" id="1873524.HSR6_1521"/>
<dbReference type="OrthoDB" id="196370at2157"/>
<reference evidence="6" key="3">
    <citation type="journal article" date="2017" name="ISME J.">
        <title>Discovery of anaerobic lithoheterotrophic haloarchaea, ubiquitous in hypersaline habitats.</title>
        <authorList>
            <person name="Sorokin D.Y."/>
            <person name="Messina E."/>
            <person name="Smedile F."/>
            <person name="Roman P."/>
            <person name="Damste J.S.S."/>
            <person name="Ciordia S."/>
            <person name="Mena M.C."/>
            <person name="Ferrer M."/>
            <person name="Golyshin P.N."/>
            <person name="Kublanov I.V."/>
            <person name="Samarov N.I."/>
            <person name="Toshchakov S.V."/>
            <person name="La Cono V."/>
            <person name="Yakimov M.M."/>
        </authorList>
    </citation>
    <scope>NUCLEOTIDE SEQUENCE</scope>
    <source>
        <strain evidence="6">HSR6</strain>
    </source>
</reference>
<dbReference type="Proteomes" id="UP000185608">
    <property type="component" value="Chromosome"/>
</dbReference>
<reference evidence="5 7" key="1">
    <citation type="submission" date="2016-06" db="EMBL/GenBank/DDBJ databases">
        <title>Discovery of anaerobic lithoheterotrophic haloarchaeon capable of sulfur respiration by hydrogen and formate.</title>
        <authorList>
            <person name="Sorokin D.Y."/>
            <person name="Kublanov I.V."/>
            <person name="Roman P."/>
            <person name="Sinninghe Damste J.S."/>
            <person name="Golyshin P.N."/>
            <person name="Rojo D."/>
            <person name="Ciordia S."/>
            <person name="Mena Md.C."/>
            <person name="Ferrer M."/>
            <person name="Smedile F."/>
            <person name="Messina E."/>
            <person name="La Cono V."/>
            <person name="Yakimov M.M."/>
        </authorList>
    </citation>
    <scope>NUCLEOTIDE SEQUENCE [LARGE SCALE GENOMIC DNA]</scope>
    <source>
        <strain evidence="5 7">HTSR1</strain>
    </source>
</reference>
<sequence>MRLSVVVPTLNGRSELPATLSAIADHAPDAEVIVVNGPSADGTSGYLCGHETVDTFLELSDRNLNVARNAGIRAASGDAVAFLGQDTQIEAGWLRAVRAALGAGADAVTGPIHRQLGADVTTESLEETTLGDRTIRFFDGGNVVFDRAAIEALDGFDEYLRVDAARDLAHRLAAQDRSLTWKSGAAVLRTDPDPTAQADPIEADSKRRYRSRGYRLAKNYGLDWHSGLGLAGGLVRDGLRAGWAALRGEEKPSAWLGQGRDAMTAVIRGVQDGLAARYADRTLRRNPHGVSARYGRPVTRCEED</sequence>
<gene>
    <name evidence="5" type="primary">glt</name>
    <name evidence="6" type="ORF">HSR6_1521</name>
    <name evidence="5" type="ORF">HTSR_1449</name>
</gene>
<dbReference type="AlphaFoldDB" id="A0A1D8S5L2"/>
<dbReference type="PANTHER" id="PTHR43179:SF12">
    <property type="entry name" value="GALACTOFURANOSYLTRANSFERASE GLFT2"/>
    <property type="match status" value="1"/>
</dbReference>
<accession>A0A1D8S5L2</accession>
<dbReference type="KEGG" id="hhsr:HSR6_1521"/>
<evidence type="ECO:0000313" key="6">
    <source>
        <dbReference type="EMBL" id="APE95964.1"/>
    </source>
</evidence>
<dbReference type="PATRIC" id="fig|1855411.3.peg.1452"/>
<dbReference type="InterPro" id="IPR001173">
    <property type="entry name" value="Glyco_trans_2-like"/>
</dbReference>
<dbReference type="Proteomes" id="UP000186165">
    <property type="component" value="Chromosome"/>
</dbReference>
<reference evidence="8" key="2">
    <citation type="submission" date="2016-08" db="EMBL/GenBank/DDBJ databases">
        <title>Discovery of first anaerobic lithoheterotrophic haloarchae widely represented in hypersaline habitats.</title>
        <authorList>
            <person name="Sorokin D.Y."/>
            <person name="Kublanov I.V."/>
            <person name="Roman P."/>
            <person name="Sinninghe Damste J.S."/>
            <person name="Golyshin P.N."/>
            <person name="Rojo D."/>
            <person name="Ciordia S."/>
            <person name="Mena Md.C."/>
            <person name="Ferrer M."/>
            <person name="Smedile F."/>
            <person name="Messina E."/>
            <person name="La Cono V."/>
            <person name="Yakimov M.M."/>
        </authorList>
    </citation>
    <scope>NUCLEOTIDE SEQUENCE [LARGE SCALE GENOMIC DNA]</scope>
    <source>
        <strain evidence="8">HSR6</strain>
    </source>
</reference>
<dbReference type="InterPro" id="IPR029044">
    <property type="entry name" value="Nucleotide-diphossugar_trans"/>
</dbReference>
<organism evidence="5 7">
    <name type="scientific">Halodesulfurarchaeum formicicum</name>
    <dbReference type="NCBI Taxonomy" id="1873524"/>
    <lineage>
        <taxon>Archaea</taxon>
        <taxon>Methanobacteriati</taxon>
        <taxon>Methanobacteriota</taxon>
        <taxon>Stenosarchaea group</taxon>
        <taxon>Halobacteria</taxon>
        <taxon>Halobacteriales</taxon>
        <taxon>Halobacteriaceae</taxon>
        <taxon>Halodesulfurarchaeum</taxon>
    </lineage>
</organism>
<dbReference type="PANTHER" id="PTHR43179">
    <property type="entry name" value="RHAMNOSYLTRANSFERASE WBBL"/>
    <property type="match status" value="1"/>
</dbReference>
<keyword evidence="3 5" id="KW-0808">Transferase</keyword>
<protein>
    <submittedName>
        <fullName evidence="5">Glycosyltransferase, type 2</fullName>
    </submittedName>
</protein>
<name>A0A1D8S5L2_9EURY</name>